<evidence type="ECO:0000256" key="1">
    <source>
        <dbReference type="SAM" id="MobiDB-lite"/>
    </source>
</evidence>
<keyword evidence="4" id="KW-1185">Reference proteome</keyword>
<dbReference type="OrthoDB" id="615418at2759"/>
<evidence type="ECO:0000313" key="3">
    <source>
        <dbReference type="EnsemblPlants" id="TuG1812G0200001973.01.T01"/>
    </source>
</evidence>
<dbReference type="RefSeq" id="XP_048560706.1">
    <property type="nucleotide sequence ID" value="XM_048704749.1"/>
</dbReference>
<feature type="transmembrane region" description="Helical" evidence="2">
    <location>
        <begin position="85"/>
        <end position="104"/>
    </location>
</feature>
<evidence type="ECO:0000256" key="2">
    <source>
        <dbReference type="SAM" id="Phobius"/>
    </source>
</evidence>
<dbReference type="AlphaFoldDB" id="A0A8R7PC82"/>
<feature type="transmembrane region" description="Helical" evidence="2">
    <location>
        <begin position="116"/>
        <end position="137"/>
    </location>
</feature>
<organism evidence="3 4">
    <name type="scientific">Triticum urartu</name>
    <name type="common">Red wild einkorn</name>
    <name type="synonym">Crithodium urartu</name>
    <dbReference type="NCBI Taxonomy" id="4572"/>
    <lineage>
        <taxon>Eukaryota</taxon>
        <taxon>Viridiplantae</taxon>
        <taxon>Streptophyta</taxon>
        <taxon>Embryophyta</taxon>
        <taxon>Tracheophyta</taxon>
        <taxon>Spermatophyta</taxon>
        <taxon>Magnoliopsida</taxon>
        <taxon>Liliopsida</taxon>
        <taxon>Poales</taxon>
        <taxon>Poaceae</taxon>
        <taxon>BOP clade</taxon>
        <taxon>Pooideae</taxon>
        <taxon>Triticodae</taxon>
        <taxon>Triticeae</taxon>
        <taxon>Triticinae</taxon>
        <taxon>Triticum</taxon>
    </lineage>
</organism>
<keyword evidence="2" id="KW-0472">Membrane</keyword>
<dbReference type="Gramene" id="TuG1812G0200001973.01.T01">
    <property type="protein sequence ID" value="TuG1812G0200001973.01.T01"/>
    <property type="gene ID" value="TuG1812G0200001973.01"/>
</dbReference>
<sequence length="215" mass="24041">MRRPSHDRVPPPVLLILTCTLHITRRPPHGGSSIELHQYLSPKLSVVREKTSASEMPGRNLGAAGAKKEEGEHARPPKIDVQTLYVLYMVLFMMIWMSLFRFRYPQHAEFLRYTPAVEALAACFFFTFVTVMLQALLANALSEKAAPSPLPPPVNHWIMALSVWLFGVLYYLVYASMNDGYAAEPGYSGLLIAGVASVVSLAMTVYNMRQRPVFA</sequence>
<keyword evidence="2" id="KW-0812">Transmembrane</keyword>
<protein>
    <submittedName>
        <fullName evidence="3">Uncharacterized protein</fullName>
    </submittedName>
</protein>
<feature type="region of interest" description="Disordered" evidence="1">
    <location>
        <begin position="51"/>
        <end position="74"/>
    </location>
</feature>
<dbReference type="Proteomes" id="UP000015106">
    <property type="component" value="Chromosome 2"/>
</dbReference>
<accession>A0A8R7PC82</accession>
<feature type="transmembrane region" description="Helical" evidence="2">
    <location>
        <begin position="157"/>
        <end position="175"/>
    </location>
</feature>
<dbReference type="KEGG" id="tua:125541304"/>
<dbReference type="GeneID" id="125541304"/>
<feature type="transmembrane region" description="Helical" evidence="2">
    <location>
        <begin position="187"/>
        <end position="206"/>
    </location>
</feature>
<reference evidence="3" key="3">
    <citation type="submission" date="2022-06" db="UniProtKB">
        <authorList>
            <consortium name="EnsemblPlants"/>
        </authorList>
    </citation>
    <scope>IDENTIFICATION</scope>
</reference>
<reference evidence="4" key="1">
    <citation type="journal article" date="2013" name="Nature">
        <title>Draft genome of the wheat A-genome progenitor Triticum urartu.</title>
        <authorList>
            <person name="Ling H.Q."/>
            <person name="Zhao S."/>
            <person name="Liu D."/>
            <person name="Wang J."/>
            <person name="Sun H."/>
            <person name="Zhang C."/>
            <person name="Fan H."/>
            <person name="Li D."/>
            <person name="Dong L."/>
            <person name="Tao Y."/>
            <person name="Gao C."/>
            <person name="Wu H."/>
            <person name="Li Y."/>
            <person name="Cui Y."/>
            <person name="Guo X."/>
            <person name="Zheng S."/>
            <person name="Wang B."/>
            <person name="Yu K."/>
            <person name="Liang Q."/>
            <person name="Yang W."/>
            <person name="Lou X."/>
            <person name="Chen J."/>
            <person name="Feng M."/>
            <person name="Jian J."/>
            <person name="Zhang X."/>
            <person name="Luo G."/>
            <person name="Jiang Y."/>
            <person name="Liu J."/>
            <person name="Wang Z."/>
            <person name="Sha Y."/>
            <person name="Zhang B."/>
            <person name="Wu H."/>
            <person name="Tang D."/>
            <person name="Shen Q."/>
            <person name="Xue P."/>
            <person name="Zou S."/>
            <person name="Wang X."/>
            <person name="Liu X."/>
            <person name="Wang F."/>
            <person name="Yang Y."/>
            <person name="An X."/>
            <person name="Dong Z."/>
            <person name="Zhang K."/>
            <person name="Zhang X."/>
            <person name="Luo M.C."/>
            <person name="Dvorak J."/>
            <person name="Tong Y."/>
            <person name="Wang J."/>
            <person name="Yang H."/>
            <person name="Li Z."/>
            <person name="Wang D."/>
            <person name="Zhang A."/>
            <person name="Wang J."/>
        </authorList>
    </citation>
    <scope>NUCLEOTIDE SEQUENCE</scope>
    <source>
        <strain evidence="4">cv. G1812</strain>
    </source>
</reference>
<evidence type="ECO:0000313" key="4">
    <source>
        <dbReference type="Proteomes" id="UP000015106"/>
    </source>
</evidence>
<gene>
    <name evidence="3" type="primary">LOC125541304</name>
</gene>
<keyword evidence="2" id="KW-1133">Transmembrane helix</keyword>
<proteinExistence type="predicted"/>
<reference evidence="3" key="2">
    <citation type="submission" date="2018-03" db="EMBL/GenBank/DDBJ databases">
        <title>The Triticum urartu genome reveals the dynamic nature of wheat genome evolution.</title>
        <authorList>
            <person name="Ling H."/>
            <person name="Ma B."/>
            <person name="Shi X."/>
            <person name="Liu H."/>
            <person name="Dong L."/>
            <person name="Sun H."/>
            <person name="Cao Y."/>
            <person name="Gao Q."/>
            <person name="Zheng S."/>
            <person name="Li Y."/>
            <person name="Yu Y."/>
            <person name="Du H."/>
            <person name="Qi M."/>
            <person name="Li Y."/>
            <person name="Yu H."/>
            <person name="Cui Y."/>
            <person name="Wang N."/>
            <person name="Chen C."/>
            <person name="Wu H."/>
            <person name="Zhao Y."/>
            <person name="Zhang J."/>
            <person name="Li Y."/>
            <person name="Zhou W."/>
            <person name="Zhang B."/>
            <person name="Hu W."/>
            <person name="Eijk M."/>
            <person name="Tang J."/>
            <person name="Witsenboer H."/>
            <person name="Zhao S."/>
            <person name="Li Z."/>
            <person name="Zhang A."/>
            <person name="Wang D."/>
            <person name="Liang C."/>
        </authorList>
    </citation>
    <scope>NUCLEOTIDE SEQUENCE [LARGE SCALE GENOMIC DNA]</scope>
    <source>
        <strain evidence="3">cv. G1812</strain>
    </source>
</reference>
<name>A0A8R7PC82_TRIUA</name>
<dbReference type="EnsemblPlants" id="TuG1812G0200001973.01.T01">
    <property type="protein sequence ID" value="TuG1812G0200001973.01.T01"/>
    <property type="gene ID" value="TuG1812G0200001973.01"/>
</dbReference>